<protein>
    <recommendedName>
        <fullName evidence="4">Flagellar hook protein FlgE</fullName>
    </recommendedName>
</protein>
<evidence type="ECO:0000313" key="6">
    <source>
        <dbReference type="EMBL" id="NER58883.1"/>
    </source>
</evidence>
<dbReference type="NCBIfam" id="TIGR03506">
    <property type="entry name" value="FlgEFG_subfam"/>
    <property type="match status" value="1"/>
</dbReference>
<gene>
    <name evidence="6" type="ORF">G3435_00650</name>
</gene>
<name>A0A6M0CQQ2_9PSED</name>
<keyword evidence="6" id="KW-0282">Flagellum</keyword>
<sequence>IGQVAIASFANEQGLEQLGGTRWKETFASGIPGIDTPKTGTLGSIESNALEASNVNLTMELVELIKAQSNFQANSKTISTESTIMQTIIQMT</sequence>
<dbReference type="Proteomes" id="UP000480410">
    <property type="component" value="Unassembled WGS sequence"/>
</dbReference>
<reference evidence="6 7" key="1">
    <citation type="submission" date="2020-02" db="EMBL/GenBank/DDBJ databases">
        <title>Broccoli isolated Pseudomonas sp.</title>
        <authorList>
            <person name="Fujikawa T."/>
            <person name="Sawada H."/>
        </authorList>
    </citation>
    <scope>NUCLEOTIDE SEQUENCE [LARGE SCALE GENOMIC DNA]</scope>
    <source>
        <strain evidence="6 7">MAFF212428</strain>
    </source>
</reference>
<dbReference type="InterPro" id="IPR010930">
    <property type="entry name" value="Flg_bb/hook_C_dom"/>
</dbReference>
<evidence type="ECO:0000256" key="3">
    <source>
        <dbReference type="ARBA" id="ARBA00023143"/>
    </source>
</evidence>
<dbReference type="AlphaFoldDB" id="A0A6M0CQQ2"/>
<dbReference type="GO" id="GO:0009425">
    <property type="term" value="C:bacterial-type flagellum basal body"/>
    <property type="evidence" value="ECO:0007669"/>
    <property type="project" value="UniProtKB-SubCell"/>
</dbReference>
<evidence type="ECO:0000259" key="5">
    <source>
        <dbReference type="Pfam" id="PF06429"/>
    </source>
</evidence>
<dbReference type="GO" id="GO:0009424">
    <property type="term" value="C:bacterial-type flagellum hook"/>
    <property type="evidence" value="ECO:0007669"/>
    <property type="project" value="TreeGrafter"/>
</dbReference>
<evidence type="ECO:0000256" key="1">
    <source>
        <dbReference type="ARBA" id="ARBA00004117"/>
    </source>
</evidence>
<dbReference type="InterPro" id="IPR037925">
    <property type="entry name" value="FlgE/F/G-like"/>
</dbReference>
<keyword evidence="6" id="KW-0966">Cell projection</keyword>
<accession>A0A6M0CQQ2</accession>
<keyword evidence="3 4" id="KW-0975">Bacterial flagellum</keyword>
<feature type="non-terminal residue" evidence="6">
    <location>
        <position position="1"/>
    </location>
</feature>
<dbReference type="GO" id="GO:0005829">
    <property type="term" value="C:cytosol"/>
    <property type="evidence" value="ECO:0007669"/>
    <property type="project" value="TreeGrafter"/>
</dbReference>
<evidence type="ECO:0000313" key="7">
    <source>
        <dbReference type="Proteomes" id="UP000480410"/>
    </source>
</evidence>
<comment type="function">
    <text evidence="4">A flexible structure which links the flagellar filament to the drive apparatus in the basal body.</text>
</comment>
<feature type="domain" description="Flagellar basal-body/hook protein C-terminal" evidence="5">
    <location>
        <begin position="47"/>
        <end position="91"/>
    </location>
</feature>
<dbReference type="EMBL" id="JAAHBV010000011">
    <property type="protein sequence ID" value="NER58883.1"/>
    <property type="molecule type" value="Genomic_DNA"/>
</dbReference>
<dbReference type="PANTHER" id="PTHR30435:SF1">
    <property type="entry name" value="FLAGELLAR HOOK PROTEIN FLGE"/>
    <property type="match status" value="1"/>
</dbReference>
<evidence type="ECO:0000256" key="4">
    <source>
        <dbReference type="RuleBase" id="RU362116"/>
    </source>
</evidence>
<dbReference type="GO" id="GO:0071978">
    <property type="term" value="P:bacterial-type flagellum-dependent swarming motility"/>
    <property type="evidence" value="ECO:0007669"/>
    <property type="project" value="TreeGrafter"/>
</dbReference>
<dbReference type="PANTHER" id="PTHR30435">
    <property type="entry name" value="FLAGELLAR PROTEIN"/>
    <property type="match status" value="1"/>
</dbReference>
<evidence type="ECO:0000256" key="2">
    <source>
        <dbReference type="ARBA" id="ARBA00009677"/>
    </source>
</evidence>
<dbReference type="InterPro" id="IPR020013">
    <property type="entry name" value="Flagellar_FlgE/F/G"/>
</dbReference>
<dbReference type="Pfam" id="PF06429">
    <property type="entry name" value="Flg_bbr_C"/>
    <property type="match status" value="1"/>
</dbReference>
<proteinExistence type="inferred from homology"/>
<organism evidence="6 7">
    <name type="scientific">Pseudomonas brassicae</name>
    <dbReference type="NCBI Taxonomy" id="2708063"/>
    <lineage>
        <taxon>Bacteria</taxon>
        <taxon>Pseudomonadati</taxon>
        <taxon>Pseudomonadota</taxon>
        <taxon>Gammaproteobacteria</taxon>
        <taxon>Pseudomonadales</taxon>
        <taxon>Pseudomonadaceae</taxon>
        <taxon>Pseudomonas</taxon>
    </lineage>
</organism>
<dbReference type="SUPFAM" id="SSF117143">
    <property type="entry name" value="Flagellar hook protein flgE"/>
    <property type="match status" value="1"/>
</dbReference>
<keyword evidence="6" id="KW-0969">Cilium</keyword>
<comment type="caution">
    <text evidence="6">The sequence shown here is derived from an EMBL/GenBank/DDBJ whole genome shotgun (WGS) entry which is preliminary data.</text>
</comment>
<comment type="similarity">
    <text evidence="2 4">Belongs to the flagella basal body rod proteins family.</text>
</comment>
<comment type="subcellular location">
    <subcellularLocation>
        <location evidence="1 4">Bacterial flagellum basal body</location>
    </subcellularLocation>
</comment>